<keyword evidence="1" id="KW-0413">Isomerase</keyword>
<dbReference type="EMBL" id="JACHMH010000001">
    <property type="protein sequence ID" value="MBB4679055.1"/>
    <property type="molecule type" value="Genomic_DNA"/>
</dbReference>
<gene>
    <name evidence="1" type="ORF">HNR67_005173</name>
</gene>
<protein>
    <submittedName>
        <fullName evidence="1">Aldose 1-epimerase</fullName>
        <ecNumber evidence="1">5.1.3.3</ecNumber>
    </submittedName>
</protein>
<comment type="caution">
    <text evidence="1">The sequence shown here is derived from an EMBL/GenBank/DDBJ whole genome shotgun (WGS) entry which is preliminary data.</text>
</comment>
<accession>A0A7W7FVH4</accession>
<sequence length="310" mass="33402">MTMNGRLYEIRSGRHTAVVAGVAATLLSWRVDGVERLLTHAADELGDSYQGKTIVPWPNRIEDGVYTFGGVRHQVPLNEPDRGAALHGLLSWTEWSLVEHTEDRVVLAQDQRPQYGYPFALSFRIEHQVDADGVRITLQATNTGATPAPFGAAHHPYLATTGPVELTVPAATYYPTDNRLLPIGKESVTGTALDFRTARSLGSAALDTAFTDLVRDERGHAVARVADATGTATELWLDGGYDYLQVYTDDYAPAARTPRSGITIEPMTCAPNAFNSGDGLIVLEPGQNWNGSWGYRSIASSSSNAASASA</sequence>
<dbReference type="GO" id="GO:0033499">
    <property type="term" value="P:galactose catabolic process via UDP-galactose, Leloir pathway"/>
    <property type="evidence" value="ECO:0007669"/>
    <property type="project" value="TreeGrafter"/>
</dbReference>
<dbReference type="PANTHER" id="PTHR10091:SF0">
    <property type="entry name" value="GALACTOSE MUTAROTASE"/>
    <property type="match status" value="1"/>
</dbReference>
<name>A0A7W7FVH4_9PSEU</name>
<dbReference type="SUPFAM" id="SSF74650">
    <property type="entry name" value="Galactose mutarotase-like"/>
    <property type="match status" value="1"/>
</dbReference>
<dbReference type="GO" id="GO:0030246">
    <property type="term" value="F:carbohydrate binding"/>
    <property type="evidence" value="ECO:0007669"/>
    <property type="project" value="InterPro"/>
</dbReference>
<dbReference type="RefSeq" id="WP_185004848.1">
    <property type="nucleotide sequence ID" value="NZ_BAAAUI010000046.1"/>
</dbReference>
<dbReference type="InterPro" id="IPR037480">
    <property type="entry name" value="YihR-like"/>
</dbReference>
<dbReference type="EC" id="5.1.3.3" evidence="1"/>
<proteinExistence type="predicted"/>
<dbReference type="Pfam" id="PF01263">
    <property type="entry name" value="Aldose_epim"/>
    <property type="match status" value="1"/>
</dbReference>
<evidence type="ECO:0000313" key="1">
    <source>
        <dbReference type="EMBL" id="MBB4679055.1"/>
    </source>
</evidence>
<dbReference type="InterPro" id="IPR014718">
    <property type="entry name" value="GH-type_carb-bd"/>
</dbReference>
<dbReference type="GO" id="GO:0004034">
    <property type="term" value="F:aldose 1-epimerase activity"/>
    <property type="evidence" value="ECO:0007669"/>
    <property type="project" value="UniProtKB-EC"/>
</dbReference>
<dbReference type="PANTHER" id="PTHR10091">
    <property type="entry name" value="ALDOSE-1-EPIMERASE"/>
    <property type="match status" value="1"/>
</dbReference>
<dbReference type="AlphaFoldDB" id="A0A7W7FVH4"/>
<dbReference type="Gene3D" id="2.70.98.10">
    <property type="match status" value="1"/>
</dbReference>
<keyword evidence="2" id="KW-1185">Reference proteome</keyword>
<evidence type="ECO:0000313" key="2">
    <source>
        <dbReference type="Proteomes" id="UP000533598"/>
    </source>
</evidence>
<dbReference type="Proteomes" id="UP000533598">
    <property type="component" value="Unassembled WGS sequence"/>
</dbReference>
<dbReference type="InterPro" id="IPR011013">
    <property type="entry name" value="Gal_mutarotase_sf_dom"/>
</dbReference>
<reference evidence="1 2" key="1">
    <citation type="submission" date="2020-08" db="EMBL/GenBank/DDBJ databases">
        <title>Sequencing the genomes of 1000 actinobacteria strains.</title>
        <authorList>
            <person name="Klenk H.-P."/>
        </authorList>
    </citation>
    <scope>NUCLEOTIDE SEQUENCE [LARGE SCALE GENOMIC DNA]</scope>
    <source>
        <strain evidence="1 2">DSM 44230</strain>
    </source>
</reference>
<dbReference type="GO" id="GO:0006006">
    <property type="term" value="P:glucose metabolic process"/>
    <property type="evidence" value="ECO:0007669"/>
    <property type="project" value="TreeGrafter"/>
</dbReference>
<dbReference type="InterPro" id="IPR008183">
    <property type="entry name" value="Aldose_1/G6P_1-epimerase"/>
</dbReference>
<organism evidence="1 2">
    <name type="scientific">Crossiella cryophila</name>
    <dbReference type="NCBI Taxonomy" id="43355"/>
    <lineage>
        <taxon>Bacteria</taxon>
        <taxon>Bacillati</taxon>
        <taxon>Actinomycetota</taxon>
        <taxon>Actinomycetes</taxon>
        <taxon>Pseudonocardiales</taxon>
        <taxon>Pseudonocardiaceae</taxon>
        <taxon>Crossiella</taxon>
    </lineage>
</organism>
<dbReference type="CDD" id="cd09022">
    <property type="entry name" value="Aldose_epim_Ec_YihR"/>
    <property type="match status" value="1"/>
</dbReference>